<keyword evidence="5 11" id="KW-0418">Kinase</keyword>
<dbReference type="RefSeq" id="WP_182491461.1">
    <property type="nucleotide sequence ID" value="NZ_BAAAOV010000011.1"/>
</dbReference>
<dbReference type="Gene3D" id="2.60.200.40">
    <property type="match status" value="1"/>
</dbReference>
<keyword evidence="8" id="KW-1208">Phospholipid metabolism</keyword>
<dbReference type="GO" id="GO:0008654">
    <property type="term" value="P:phospholipid biosynthetic process"/>
    <property type="evidence" value="ECO:0007669"/>
    <property type="project" value="UniProtKB-KW"/>
</dbReference>
<evidence type="ECO:0000259" key="10">
    <source>
        <dbReference type="PROSITE" id="PS50146"/>
    </source>
</evidence>
<evidence type="ECO:0000256" key="1">
    <source>
        <dbReference type="ARBA" id="ARBA00001946"/>
    </source>
</evidence>
<evidence type="ECO:0000313" key="11">
    <source>
        <dbReference type="EMBL" id="MBA8848693.1"/>
    </source>
</evidence>
<organism evidence="11 12">
    <name type="scientific">Microcella alkalica</name>
    <dbReference type="NCBI Taxonomy" id="355930"/>
    <lineage>
        <taxon>Bacteria</taxon>
        <taxon>Bacillati</taxon>
        <taxon>Actinomycetota</taxon>
        <taxon>Actinomycetes</taxon>
        <taxon>Micrococcales</taxon>
        <taxon>Microbacteriaceae</taxon>
        <taxon>Microcella</taxon>
    </lineage>
</organism>
<evidence type="ECO:0000256" key="9">
    <source>
        <dbReference type="SAM" id="MobiDB-lite"/>
    </source>
</evidence>
<keyword evidence="6" id="KW-0067">ATP-binding</keyword>
<comment type="similarity">
    <text evidence="2">Belongs to the diacylglycerol/lipid kinase family.</text>
</comment>
<dbReference type="InterPro" id="IPR050187">
    <property type="entry name" value="Lipid_Phosphate_FormReg"/>
</dbReference>
<dbReference type="Proteomes" id="UP000585905">
    <property type="component" value="Unassembled WGS sequence"/>
</dbReference>
<sequence length="378" mass="40121">MSTPRADSARPRAAIVYNPIKIDVDALREAVAAAEVEHDWAESLWIETTVEDPGEGQARSAVEEGVDVVLAAGGDGTVRAVAEGLRGTGTPLTLLPAGTGNLLARNLDLTLNDIPGSVEAAFTGSDRAIDVGIADIVDGGGAASTHVFVVMVGVGLDAKMIAATNPELKKKVGWLAYVEAVARIFKDVNALRVTYSLDGASSRSTTVSTILIGNCGILPGNVPILPDAKVDDGLIDIVAMRPKNVLGWIRIGTTVIWENGVLRKTRFGRRLISADKRVRPLRYFQGRRGDLRFRGPEEFEIDGEEMGTIVQLAVRVDAASLIVRVPRDADVHSVKPDAQAEAEAKRIEVERQGRVAAADIGEPQRSGSGVPATLGEDD</sequence>
<evidence type="ECO:0000256" key="2">
    <source>
        <dbReference type="ARBA" id="ARBA00005983"/>
    </source>
</evidence>
<keyword evidence="7" id="KW-0444">Lipid biosynthesis</keyword>
<evidence type="ECO:0000256" key="6">
    <source>
        <dbReference type="ARBA" id="ARBA00022840"/>
    </source>
</evidence>
<keyword evidence="7" id="KW-0594">Phospholipid biosynthesis</keyword>
<gene>
    <name evidence="11" type="ORF">FHX53_002303</name>
</gene>
<evidence type="ECO:0000313" key="12">
    <source>
        <dbReference type="Proteomes" id="UP000585905"/>
    </source>
</evidence>
<dbReference type="PANTHER" id="PTHR12358:SF106">
    <property type="entry name" value="LIPID KINASE YEGS"/>
    <property type="match status" value="1"/>
</dbReference>
<dbReference type="Pfam" id="PF19279">
    <property type="entry name" value="YegS_C"/>
    <property type="match status" value="1"/>
</dbReference>
<evidence type="ECO:0000256" key="4">
    <source>
        <dbReference type="ARBA" id="ARBA00022741"/>
    </source>
</evidence>
<dbReference type="PROSITE" id="PS50146">
    <property type="entry name" value="DAGK"/>
    <property type="match status" value="1"/>
</dbReference>
<evidence type="ECO:0000256" key="5">
    <source>
        <dbReference type="ARBA" id="ARBA00022777"/>
    </source>
</evidence>
<dbReference type="InterPro" id="IPR016064">
    <property type="entry name" value="NAD/diacylglycerol_kinase_sf"/>
</dbReference>
<dbReference type="Pfam" id="PF00781">
    <property type="entry name" value="DAGK_cat"/>
    <property type="match status" value="1"/>
</dbReference>
<protein>
    <submittedName>
        <fullName evidence="11">Diacylglycerol kinase family enzyme</fullName>
    </submittedName>
</protein>
<feature type="region of interest" description="Disordered" evidence="9">
    <location>
        <begin position="353"/>
        <end position="378"/>
    </location>
</feature>
<dbReference type="InterPro" id="IPR045540">
    <property type="entry name" value="YegS/DAGK_C"/>
</dbReference>
<keyword evidence="12" id="KW-1185">Reference proteome</keyword>
<proteinExistence type="inferred from homology"/>
<feature type="domain" description="DAGKc" evidence="10">
    <location>
        <begin position="8"/>
        <end position="139"/>
    </location>
</feature>
<comment type="caution">
    <text evidence="11">The sequence shown here is derived from an EMBL/GenBank/DDBJ whole genome shotgun (WGS) entry which is preliminary data.</text>
</comment>
<comment type="cofactor">
    <cofactor evidence="1">
        <name>Mg(2+)</name>
        <dbReference type="ChEBI" id="CHEBI:18420"/>
    </cofactor>
</comment>
<keyword evidence="7" id="KW-0443">Lipid metabolism</keyword>
<dbReference type="InterPro" id="IPR017438">
    <property type="entry name" value="ATP-NAD_kinase_N"/>
</dbReference>
<evidence type="ECO:0000256" key="3">
    <source>
        <dbReference type="ARBA" id="ARBA00022679"/>
    </source>
</evidence>
<dbReference type="InterPro" id="IPR001206">
    <property type="entry name" value="Diacylglycerol_kinase_cat_dom"/>
</dbReference>
<accession>A0A839EC39</accession>
<keyword evidence="3" id="KW-0808">Transferase</keyword>
<keyword evidence="4" id="KW-0547">Nucleotide-binding</keyword>
<dbReference type="GO" id="GO:0005886">
    <property type="term" value="C:plasma membrane"/>
    <property type="evidence" value="ECO:0007669"/>
    <property type="project" value="TreeGrafter"/>
</dbReference>
<dbReference type="Gene3D" id="3.40.50.10330">
    <property type="entry name" value="Probable inorganic polyphosphate/atp-NAD kinase, domain 1"/>
    <property type="match status" value="1"/>
</dbReference>
<dbReference type="SUPFAM" id="SSF111331">
    <property type="entry name" value="NAD kinase/diacylglycerol kinase-like"/>
    <property type="match status" value="1"/>
</dbReference>
<evidence type="ECO:0000256" key="8">
    <source>
        <dbReference type="ARBA" id="ARBA00023264"/>
    </source>
</evidence>
<dbReference type="PANTHER" id="PTHR12358">
    <property type="entry name" value="SPHINGOSINE KINASE"/>
    <property type="match status" value="1"/>
</dbReference>
<name>A0A839EC39_9MICO</name>
<dbReference type="AlphaFoldDB" id="A0A839EC39"/>
<dbReference type="EMBL" id="JACGWX010000006">
    <property type="protein sequence ID" value="MBA8848693.1"/>
    <property type="molecule type" value="Genomic_DNA"/>
</dbReference>
<dbReference type="GO" id="GO:0016301">
    <property type="term" value="F:kinase activity"/>
    <property type="evidence" value="ECO:0007669"/>
    <property type="project" value="UniProtKB-KW"/>
</dbReference>
<reference evidence="11 12" key="1">
    <citation type="submission" date="2020-07" db="EMBL/GenBank/DDBJ databases">
        <title>Sequencing the genomes of 1000 actinobacteria strains.</title>
        <authorList>
            <person name="Klenk H.-P."/>
        </authorList>
    </citation>
    <scope>NUCLEOTIDE SEQUENCE [LARGE SCALE GENOMIC DNA]</scope>
    <source>
        <strain evidence="11 12">DSM 19663</strain>
    </source>
</reference>
<evidence type="ECO:0000256" key="7">
    <source>
        <dbReference type="ARBA" id="ARBA00023209"/>
    </source>
</evidence>
<dbReference type="GO" id="GO:0005524">
    <property type="term" value="F:ATP binding"/>
    <property type="evidence" value="ECO:0007669"/>
    <property type="project" value="UniProtKB-KW"/>
</dbReference>